<evidence type="ECO:0000313" key="4">
    <source>
        <dbReference type="Proteomes" id="UP001566331"/>
    </source>
</evidence>
<reference evidence="3 4" key="1">
    <citation type="submission" date="2024-07" db="EMBL/GenBank/DDBJ databases">
        <title>Luteimonas salilacus sp. nov., isolated from the shore soil of Salt Lake in Tibet of China.</title>
        <authorList>
            <person name="Zhang X."/>
            <person name="Li A."/>
        </authorList>
    </citation>
    <scope>NUCLEOTIDE SEQUENCE [LARGE SCALE GENOMIC DNA]</scope>
    <source>
        <strain evidence="3 4">B3-2-R+30</strain>
    </source>
</reference>
<evidence type="ECO:0000313" key="3">
    <source>
        <dbReference type="EMBL" id="MEZ0473272.1"/>
    </source>
</evidence>
<comment type="caution">
    <text evidence="3">The sequence shown here is derived from an EMBL/GenBank/DDBJ whole genome shotgun (WGS) entry which is preliminary data.</text>
</comment>
<sequence>MSPRRDGPGRDGGQLPLALRCPPDQRFEAFVPASASEAVLPLLRALAAAAGADWCYLSGAAGTGKTHLALATCAAAEAHGRRAAYLPLASASGRLQEALQSLHDYDLIALDGLDAVAGRRDDELALFDFHNRAHDAGKAVLYAARTLPAELPLTLPDLRSRLSQCVRIVLAPLDDAGRREVLRVRAQRRGLMFDDAAIDWLLKRVDRDLASLTALLDRLDRASLAAQRRLTVPFLRQVLGGERGEAGDGKREF</sequence>
<dbReference type="InterPro" id="IPR017788">
    <property type="entry name" value="Hda"/>
</dbReference>
<dbReference type="Proteomes" id="UP001566331">
    <property type="component" value="Unassembled WGS sequence"/>
</dbReference>
<name>A0ABV4HKM0_9GAMM</name>
<dbReference type="Gene3D" id="1.10.8.60">
    <property type="match status" value="1"/>
</dbReference>
<keyword evidence="4" id="KW-1185">Reference proteome</keyword>
<gene>
    <name evidence="3" type="primary">hda</name>
    <name evidence="3" type="ORF">AB6713_01370</name>
</gene>
<evidence type="ECO:0000259" key="1">
    <source>
        <dbReference type="Pfam" id="PF00308"/>
    </source>
</evidence>
<dbReference type="Pfam" id="PF22688">
    <property type="entry name" value="Hda_lid"/>
    <property type="match status" value="1"/>
</dbReference>
<dbReference type="PANTHER" id="PTHR30050">
    <property type="entry name" value="CHROMOSOMAL REPLICATION INITIATOR PROTEIN DNAA"/>
    <property type="match status" value="1"/>
</dbReference>
<dbReference type="SUPFAM" id="SSF52540">
    <property type="entry name" value="P-loop containing nucleoside triphosphate hydrolases"/>
    <property type="match status" value="1"/>
</dbReference>
<feature type="domain" description="Chromosomal replication initiator protein DnaA ATPAse" evidence="1">
    <location>
        <begin position="25"/>
        <end position="166"/>
    </location>
</feature>
<proteinExistence type="predicted"/>
<evidence type="ECO:0000259" key="2">
    <source>
        <dbReference type="Pfam" id="PF22688"/>
    </source>
</evidence>
<dbReference type="NCBIfam" id="TIGR03420">
    <property type="entry name" value="DnaA_homol_Hda"/>
    <property type="match status" value="1"/>
</dbReference>
<dbReference type="RefSeq" id="WP_370563383.1">
    <property type="nucleotide sequence ID" value="NZ_JBFWIB010000003.1"/>
</dbReference>
<accession>A0ABV4HKM0</accession>
<dbReference type="Gene3D" id="3.40.50.300">
    <property type="entry name" value="P-loop containing nucleotide triphosphate hydrolases"/>
    <property type="match status" value="1"/>
</dbReference>
<dbReference type="InterPro" id="IPR013317">
    <property type="entry name" value="DnaA_dom"/>
</dbReference>
<dbReference type="PANTHER" id="PTHR30050:SF5">
    <property type="entry name" value="DNAA REGULATORY INACTIVATOR HDA"/>
    <property type="match status" value="1"/>
</dbReference>
<organism evidence="3 4">
    <name type="scientific">Luteimonas salinilitoris</name>
    <dbReference type="NCBI Taxonomy" id="3237697"/>
    <lineage>
        <taxon>Bacteria</taxon>
        <taxon>Pseudomonadati</taxon>
        <taxon>Pseudomonadota</taxon>
        <taxon>Gammaproteobacteria</taxon>
        <taxon>Lysobacterales</taxon>
        <taxon>Lysobacteraceae</taxon>
        <taxon>Luteimonas</taxon>
    </lineage>
</organism>
<dbReference type="InterPro" id="IPR055199">
    <property type="entry name" value="Hda_lid"/>
</dbReference>
<dbReference type="InterPro" id="IPR027417">
    <property type="entry name" value="P-loop_NTPase"/>
</dbReference>
<dbReference type="EMBL" id="JBFWIC010000001">
    <property type="protein sequence ID" value="MEZ0473272.1"/>
    <property type="molecule type" value="Genomic_DNA"/>
</dbReference>
<feature type="domain" description="Hda lid" evidence="2">
    <location>
        <begin position="175"/>
        <end position="239"/>
    </location>
</feature>
<protein>
    <submittedName>
        <fullName evidence="3">DnaA regulatory inactivator Hda</fullName>
    </submittedName>
</protein>
<dbReference type="Pfam" id="PF00308">
    <property type="entry name" value="Bac_DnaA"/>
    <property type="match status" value="1"/>
</dbReference>